<evidence type="ECO:0000313" key="3">
    <source>
        <dbReference type="Proteomes" id="UP001055439"/>
    </source>
</evidence>
<organism evidence="2 3">
    <name type="scientific">Musa troglodytarum</name>
    <name type="common">fe'i banana</name>
    <dbReference type="NCBI Taxonomy" id="320322"/>
    <lineage>
        <taxon>Eukaryota</taxon>
        <taxon>Viridiplantae</taxon>
        <taxon>Streptophyta</taxon>
        <taxon>Embryophyta</taxon>
        <taxon>Tracheophyta</taxon>
        <taxon>Spermatophyta</taxon>
        <taxon>Magnoliopsida</taxon>
        <taxon>Liliopsida</taxon>
        <taxon>Zingiberales</taxon>
        <taxon>Musaceae</taxon>
        <taxon>Musa</taxon>
    </lineage>
</organism>
<dbReference type="SUPFAM" id="SSF53756">
    <property type="entry name" value="UDP-Glycosyltransferase/glycogen phosphorylase"/>
    <property type="match status" value="1"/>
</dbReference>
<dbReference type="CDD" id="cd03801">
    <property type="entry name" value="GT4_PimA-like"/>
    <property type="match status" value="1"/>
</dbReference>
<keyword evidence="3" id="KW-1185">Reference proteome</keyword>
<dbReference type="GO" id="GO:0005634">
    <property type="term" value="C:nucleus"/>
    <property type="evidence" value="ECO:0007669"/>
    <property type="project" value="UniProtKB-ARBA"/>
</dbReference>
<evidence type="ECO:0000256" key="1">
    <source>
        <dbReference type="SAM" id="Coils"/>
    </source>
</evidence>
<proteinExistence type="predicted"/>
<sequence>MFRSAPFRPLCPSQNRGVICRASDSTPQTTQNDDNLCVQYPGFSSDVALLDEQPLLLDDLFTDPEISTGWVSLRRSASDPLAFLEVASSLHGLSPVKEEDAVSDGVLHESLESEGTSEVGTGFEAGNCVYGPNSPRQRSKLTDSESWMVSSLLENVPSNPLQYLTMNYPSTYVVNEPNGKEVDCIPSGNLDSEKISRRRSGQRSGVRKLQYIVELERTVDMLQTVGTDLAARVTSLFQYRLALSVENKNLRQQIACFRQEKVIKDGILNQFSGYASKSMDSWKSPIKDLNESSSCAIYYYSCCDKLIRCSSFSPFVVHTRAGFFSIILLDISQIHLVTCPKEHWTVSSTLEVKTGEHQSLKKEAERLKMMLRHHRRSKSMASCFEKGTYVADPSTLNWQTLDLDKLTLGGSQAQSKTKVGATGVLFGTAYNLCQSPEMLSKDCEIALWVALQPSSEYHLISEMHACVLKGITLIRLNDSVCSRIDPGFDMLTASSQWLGRNRPLLEIPSLYKYSSATMSGSVDNTNTSTPSSPPILPQRRLGFGWRSSLFYAAALLAVFVAVTFKISTPVHRFILPSLGLHPALRPGLLHKLQGLISITRQQPGAQHISERPPCVLWMAPFLSSGGYSSEAWSYITALRAHAGDSQLRLQIDHHGDLQSIEFWLGLPEESRRLAYELHATECRIDETIVVCHSEPGAWYPPLFQTSLCPPTGYKDPLFVVGRTMFETDRLNPEHVARCNRMDAVWVPTEFHVSSFRRSGVDPAKVVKLVQPVDVEFFDPAKHEALVLPPKAPVLGSDSRASTGREFVFLSVFKWEHRKGWDVLLKAYLEEFSKADGVALYLLTSAYHSDKDFSSKIKAFVERSGMKEPTDGWAPIYILDAHIPQSDLPRIYKAADTFVLPSRGEGWGRPIVEAMAMSVPVIATNWSGPTEYLTEDNAYPLSVGRMSELAEGPFEGHFWAEPASDQLKVLMRHVVSNPEEARRRGRKARSDMIERFSPQVVARLVVDQIVNIVRNRSEKTSERD</sequence>
<dbReference type="Gene3D" id="3.40.50.2000">
    <property type="entry name" value="Glycogen Phosphorylase B"/>
    <property type="match status" value="1"/>
</dbReference>
<keyword evidence="1" id="KW-0175">Coiled coil</keyword>
<dbReference type="CDD" id="cd14703">
    <property type="entry name" value="bZIP_plant_RF2"/>
    <property type="match status" value="1"/>
</dbReference>
<feature type="coiled-coil region" evidence="1">
    <location>
        <begin position="350"/>
        <end position="377"/>
    </location>
</feature>
<dbReference type="GO" id="GO:0003700">
    <property type="term" value="F:DNA-binding transcription factor activity"/>
    <property type="evidence" value="ECO:0007669"/>
    <property type="project" value="InterPro"/>
</dbReference>
<protein>
    <recommendedName>
        <fullName evidence="4">Glycosyl transferase family 1 domain-containing protein</fullName>
    </recommendedName>
</protein>
<evidence type="ECO:0000313" key="2">
    <source>
        <dbReference type="EMBL" id="URE43116.1"/>
    </source>
</evidence>
<dbReference type="PANTHER" id="PTHR46656:SF3">
    <property type="entry name" value="PUTATIVE-RELATED"/>
    <property type="match status" value="1"/>
</dbReference>
<dbReference type="Pfam" id="PF13692">
    <property type="entry name" value="Glyco_trans_1_4"/>
    <property type="match status" value="1"/>
</dbReference>
<dbReference type="Proteomes" id="UP001055439">
    <property type="component" value="Chromosome 9"/>
</dbReference>
<dbReference type="AlphaFoldDB" id="A0A9E7L780"/>
<name>A0A9E7L780_9LILI</name>
<dbReference type="PANTHER" id="PTHR46656">
    <property type="entry name" value="PUTATIVE-RELATED"/>
    <property type="match status" value="1"/>
</dbReference>
<reference evidence="2" key="1">
    <citation type="submission" date="2022-05" db="EMBL/GenBank/DDBJ databases">
        <title>The Musa troglodytarum L. genome provides insights into the mechanism of non-climacteric behaviour and enrichment of carotenoids.</title>
        <authorList>
            <person name="Wang J."/>
        </authorList>
    </citation>
    <scope>NUCLEOTIDE SEQUENCE</scope>
    <source>
        <tissue evidence="2">Leaf</tissue>
    </source>
</reference>
<accession>A0A9E7L780</accession>
<gene>
    <name evidence="2" type="ORF">MUK42_14470</name>
</gene>
<dbReference type="InterPro" id="IPR044759">
    <property type="entry name" value="bZIP_RF2"/>
</dbReference>
<dbReference type="OrthoDB" id="2193793at2759"/>
<dbReference type="EMBL" id="CP097511">
    <property type="protein sequence ID" value="URE43116.1"/>
    <property type="molecule type" value="Genomic_DNA"/>
</dbReference>
<evidence type="ECO:0008006" key="4">
    <source>
        <dbReference type="Google" id="ProtNLM"/>
    </source>
</evidence>